<accession>A0A9Q3UKV6</accession>
<evidence type="ECO:0000313" key="2">
    <source>
        <dbReference type="EMBL" id="MCC4307297.1"/>
    </source>
</evidence>
<dbReference type="RefSeq" id="WP_228232507.1">
    <property type="nucleotide sequence ID" value="NZ_JAJGNA010000001.1"/>
</dbReference>
<feature type="region of interest" description="Disordered" evidence="1">
    <location>
        <begin position="85"/>
        <end position="106"/>
    </location>
</feature>
<protein>
    <submittedName>
        <fullName evidence="2">Uncharacterized protein</fullName>
    </submittedName>
</protein>
<dbReference type="Proteomes" id="UP001108027">
    <property type="component" value="Unassembled WGS sequence"/>
</dbReference>
<evidence type="ECO:0000256" key="1">
    <source>
        <dbReference type="SAM" id="MobiDB-lite"/>
    </source>
</evidence>
<proteinExistence type="predicted"/>
<gene>
    <name evidence="2" type="ORF">LL252_01825</name>
</gene>
<name>A0A9Q3UKV6_9GAMM</name>
<organism evidence="2 3">
    <name type="scientific">Alloalcanivorax marinus</name>
    <dbReference type="NCBI Taxonomy" id="1177169"/>
    <lineage>
        <taxon>Bacteria</taxon>
        <taxon>Pseudomonadati</taxon>
        <taxon>Pseudomonadota</taxon>
        <taxon>Gammaproteobacteria</taxon>
        <taxon>Oceanospirillales</taxon>
        <taxon>Alcanivoracaceae</taxon>
        <taxon>Alloalcanivorax</taxon>
    </lineage>
</organism>
<evidence type="ECO:0000313" key="3">
    <source>
        <dbReference type="Proteomes" id="UP001108027"/>
    </source>
</evidence>
<keyword evidence="3" id="KW-1185">Reference proteome</keyword>
<reference evidence="2" key="1">
    <citation type="submission" date="2021-10" db="EMBL/GenBank/DDBJ databases">
        <title>The diversity and Nitrogen Metabolism of Culturable Nitrate-Utilizing Bacteria Within the Oxygen Minimum Zone of the Changjiang (Yangtze River)Estuary.</title>
        <authorList>
            <person name="Zhang D."/>
            <person name="Zheng J."/>
            <person name="Liu S."/>
            <person name="He W."/>
        </authorList>
    </citation>
    <scope>NUCLEOTIDE SEQUENCE</scope>
    <source>
        <strain evidence="2">FXH-223</strain>
    </source>
</reference>
<sequence length="130" mass="14063">MELTKISHRNTWQAVCDRTRLIRDGELDPGLTAWLAAQGVVVGDSVFALVCRCDERMYTGTLVDGGGRVLEYLVNLDDSDDDTLDDVTGALGPKCPTHPRTDPRDPVTMALMIQRGLAPSTEPAPVTVPA</sequence>
<comment type="caution">
    <text evidence="2">The sequence shown here is derived from an EMBL/GenBank/DDBJ whole genome shotgun (WGS) entry which is preliminary data.</text>
</comment>
<dbReference type="AlphaFoldDB" id="A0A9Q3UKV6"/>
<dbReference type="EMBL" id="JAJGNA010000001">
    <property type="protein sequence ID" value="MCC4307297.1"/>
    <property type="molecule type" value="Genomic_DNA"/>
</dbReference>